<dbReference type="AlphaFoldDB" id="A0A6A6PN43"/>
<dbReference type="EMBL" id="MU001638">
    <property type="protein sequence ID" value="KAF2481111.1"/>
    <property type="molecule type" value="Genomic_DNA"/>
</dbReference>
<feature type="region of interest" description="Disordered" evidence="1">
    <location>
        <begin position="195"/>
        <end position="219"/>
    </location>
</feature>
<evidence type="ECO:0000256" key="2">
    <source>
        <dbReference type="SAM" id="SignalP"/>
    </source>
</evidence>
<protein>
    <submittedName>
        <fullName evidence="3">Uncharacterized protein</fullName>
    </submittedName>
</protein>
<evidence type="ECO:0000256" key="1">
    <source>
        <dbReference type="SAM" id="MobiDB-lite"/>
    </source>
</evidence>
<name>A0A6A6PN43_9PEZI</name>
<reference evidence="3" key="1">
    <citation type="journal article" date="2020" name="Stud. Mycol.">
        <title>101 Dothideomycetes genomes: a test case for predicting lifestyles and emergence of pathogens.</title>
        <authorList>
            <person name="Haridas S."/>
            <person name="Albert R."/>
            <person name="Binder M."/>
            <person name="Bloem J."/>
            <person name="Labutti K."/>
            <person name="Salamov A."/>
            <person name="Andreopoulos B."/>
            <person name="Baker S."/>
            <person name="Barry K."/>
            <person name="Bills G."/>
            <person name="Bluhm B."/>
            <person name="Cannon C."/>
            <person name="Castanera R."/>
            <person name="Culley D."/>
            <person name="Daum C."/>
            <person name="Ezra D."/>
            <person name="Gonzalez J."/>
            <person name="Henrissat B."/>
            <person name="Kuo A."/>
            <person name="Liang C."/>
            <person name="Lipzen A."/>
            <person name="Lutzoni F."/>
            <person name="Magnuson J."/>
            <person name="Mondo S."/>
            <person name="Nolan M."/>
            <person name="Ohm R."/>
            <person name="Pangilinan J."/>
            <person name="Park H.-J."/>
            <person name="Ramirez L."/>
            <person name="Alfaro M."/>
            <person name="Sun H."/>
            <person name="Tritt A."/>
            <person name="Yoshinaga Y."/>
            <person name="Zwiers L.-H."/>
            <person name="Turgeon B."/>
            <person name="Goodwin S."/>
            <person name="Spatafora J."/>
            <person name="Crous P."/>
            <person name="Grigoriev I."/>
        </authorList>
    </citation>
    <scope>NUCLEOTIDE SEQUENCE</scope>
    <source>
        <strain evidence="3">CBS 113389</strain>
    </source>
</reference>
<evidence type="ECO:0000313" key="4">
    <source>
        <dbReference type="Proteomes" id="UP000799767"/>
    </source>
</evidence>
<feature type="compositionally biased region" description="Basic residues" evidence="1">
    <location>
        <begin position="200"/>
        <end position="219"/>
    </location>
</feature>
<dbReference type="RefSeq" id="XP_033587681.1">
    <property type="nucleotide sequence ID" value="XM_033735583.1"/>
</dbReference>
<keyword evidence="2" id="KW-0732">Signal</keyword>
<feature type="signal peptide" evidence="2">
    <location>
        <begin position="1"/>
        <end position="27"/>
    </location>
</feature>
<gene>
    <name evidence="3" type="ORF">BDY17DRAFT_311892</name>
</gene>
<dbReference type="OrthoDB" id="5215637at2759"/>
<feature type="chain" id="PRO_5025423584" evidence="2">
    <location>
        <begin position="28"/>
        <end position="219"/>
    </location>
</feature>
<sequence length="219" mass="24192">MSHLRLHLLPTSLLTLLLTFAPLRTHASCYVAAYGVIGEQGWDACPGTAVSGGIETCCLPGSQCGEDSLCRVPASENPGTNAYYLAGCTDSTYSNSYEPASGVWMCCGDGGCNGTVTDATFAGVAPANWQHYALDSDSYAESYHSLDSQSAWREDDIQRLLCLVFLYNQCTPRPRRRSNNIHLLSRLQTNASLLHPNFQHNKHRRSRKHSHSKHFKLRQ</sequence>
<evidence type="ECO:0000313" key="3">
    <source>
        <dbReference type="EMBL" id="KAF2481111.1"/>
    </source>
</evidence>
<organism evidence="3 4">
    <name type="scientific">Neohortaea acidophila</name>
    <dbReference type="NCBI Taxonomy" id="245834"/>
    <lineage>
        <taxon>Eukaryota</taxon>
        <taxon>Fungi</taxon>
        <taxon>Dikarya</taxon>
        <taxon>Ascomycota</taxon>
        <taxon>Pezizomycotina</taxon>
        <taxon>Dothideomycetes</taxon>
        <taxon>Dothideomycetidae</taxon>
        <taxon>Mycosphaerellales</taxon>
        <taxon>Teratosphaeriaceae</taxon>
        <taxon>Neohortaea</taxon>
    </lineage>
</organism>
<proteinExistence type="predicted"/>
<dbReference type="Proteomes" id="UP000799767">
    <property type="component" value="Unassembled WGS sequence"/>
</dbReference>
<keyword evidence="4" id="KW-1185">Reference proteome</keyword>
<dbReference type="GeneID" id="54476585"/>
<accession>A0A6A6PN43</accession>